<evidence type="ECO:0000256" key="1">
    <source>
        <dbReference type="SAM" id="Phobius"/>
    </source>
</evidence>
<evidence type="ECO:0000313" key="2">
    <source>
        <dbReference type="EMBL" id="NUU83865.1"/>
    </source>
</evidence>
<organism evidence="2">
    <name type="scientific">Populus davidiana</name>
    <dbReference type="NCBI Taxonomy" id="266767"/>
    <lineage>
        <taxon>Eukaryota</taxon>
        <taxon>Viridiplantae</taxon>
        <taxon>Streptophyta</taxon>
        <taxon>Embryophyta</taxon>
        <taxon>Tracheophyta</taxon>
        <taxon>Spermatophyta</taxon>
        <taxon>Magnoliopsida</taxon>
        <taxon>eudicotyledons</taxon>
        <taxon>Gunneridae</taxon>
        <taxon>Pentapetalae</taxon>
        <taxon>rosids</taxon>
        <taxon>fabids</taxon>
        <taxon>Malpighiales</taxon>
        <taxon>Salicaceae</taxon>
        <taxon>Saliceae</taxon>
        <taxon>Populus</taxon>
    </lineage>
</organism>
<dbReference type="EMBL" id="GILB01003532">
    <property type="protein sequence ID" value="NUU83865.1"/>
    <property type="molecule type" value="Transcribed_RNA"/>
</dbReference>
<keyword evidence="1" id="KW-0812">Transmembrane</keyword>
<feature type="transmembrane region" description="Helical" evidence="1">
    <location>
        <begin position="76"/>
        <end position="99"/>
    </location>
</feature>
<name>A0A6M2EK97_9ROSI</name>
<sequence>MTTNVAGSWTAGDPCLLLFLLFGCIDTFLLLFVFLRCLPSPLAYVILMLLGSVVYSSLLLSLVQLVVLKLDVDCCFVAGVVIPPVWFSLFPCFFLLVNFDMVTG</sequence>
<feature type="transmembrane region" description="Helical" evidence="1">
    <location>
        <begin position="16"/>
        <end position="35"/>
    </location>
</feature>
<protein>
    <submittedName>
        <fullName evidence="2">Uncharacterized protein</fullName>
    </submittedName>
</protein>
<keyword evidence="1" id="KW-0472">Membrane</keyword>
<accession>A0A6M2EK97</accession>
<reference evidence="2" key="1">
    <citation type="submission" date="2020-03" db="EMBL/GenBank/DDBJ databases">
        <authorList>
            <person name="Zhang R."/>
        </authorList>
    </citation>
    <scope>NUCLEOTIDE SEQUENCE</scope>
</reference>
<dbReference type="AlphaFoldDB" id="A0A6M2EK97"/>
<proteinExistence type="predicted"/>
<feature type="transmembrane region" description="Helical" evidence="1">
    <location>
        <begin position="42"/>
        <end position="64"/>
    </location>
</feature>
<keyword evidence="1" id="KW-1133">Transmembrane helix</keyword>